<keyword evidence="5" id="KW-1185">Reference proteome</keyword>
<reference evidence="4 5" key="1">
    <citation type="submission" date="2024-11" db="EMBL/GenBank/DDBJ databases">
        <title>A near-complete genome assembly of Cinchona calisaya.</title>
        <authorList>
            <person name="Lian D.C."/>
            <person name="Zhao X.W."/>
            <person name="Wei L."/>
        </authorList>
    </citation>
    <scope>NUCLEOTIDE SEQUENCE [LARGE SCALE GENOMIC DNA]</scope>
    <source>
        <tissue evidence="4">Nenye</tissue>
    </source>
</reference>
<protein>
    <recommendedName>
        <fullName evidence="3">C2H2-type domain-containing protein</fullName>
    </recommendedName>
</protein>
<comment type="caution">
    <text evidence="4">The sequence shown here is derived from an EMBL/GenBank/DDBJ whole genome shotgun (WGS) entry which is preliminary data.</text>
</comment>
<evidence type="ECO:0000256" key="2">
    <source>
        <dbReference type="SAM" id="MobiDB-lite"/>
    </source>
</evidence>
<dbReference type="EMBL" id="JBJUIK010000011">
    <property type="protein sequence ID" value="KAL3512940.1"/>
    <property type="molecule type" value="Genomic_DNA"/>
</dbReference>
<dbReference type="PANTHER" id="PTHR46353:SF8">
    <property type="entry name" value="ZINC FINGER PROTEIN JAGGED-LIKE"/>
    <property type="match status" value="1"/>
</dbReference>
<dbReference type="InterPro" id="IPR013087">
    <property type="entry name" value="Znf_C2H2_type"/>
</dbReference>
<proteinExistence type="predicted"/>
<dbReference type="InterPro" id="IPR044299">
    <property type="entry name" value="GIS3/ZFP5/ZFP6"/>
</dbReference>
<dbReference type="InterPro" id="IPR036236">
    <property type="entry name" value="Znf_C2H2_sf"/>
</dbReference>
<evidence type="ECO:0000256" key="1">
    <source>
        <dbReference type="PROSITE-ProRule" id="PRU00042"/>
    </source>
</evidence>
<dbReference type="Proteomes" id="UP001630127">
    <property type="component" value="Unassembled WGS sequence"/>
</dbReference>
<feature type="region of interest" description="Disordered" evidence="2">
    <location>
        <begin position="1"/>
        <end position="30"/>
    </location>
</feature>
<evidence type="ECO:0000313" key="4">
    <source>
        <dbReference type="EMBL" id="KAL3512940.1"/>
    </source>
</evidence>
<sequence>MKLFGFEIDPCEKSSMPPGPERDESVSSSDTVLSKAKQILQVQGSISVDSSNIVLSRTEETLEDDGNCLISIELQKYKCEFCSKKFTNSRAPGGHQNAHKKERLKKRMQLQARRASLKSKILFSE</sequence>
<name>A0ABD2Z3M5_9GENT</name>
<keyword evidence="1" id="KW-0479">Metal-binding</keyword>
<gene>
    <name evidence="4" type="ORF">ACH5RR_025657</name>
</gene>
<dbReference type="GO" id="GO:0008270">
    <property type="term" value="F:zinc ion binding"/>
    <property type="evidence" value="ECO:0007669"/>
    <property type="project" value="UniProtKB-KW"/>
</dbReference>
<keyword evidence="1" id="KW-0863">Zinc-finger</keyword>
<evidence type="ECO:0000259" key="3">
    <source>
        <dbReference type="PROSITE" id="PS50157"/>
    </source>
</evidence>
<dbReference type="SUPFAM" id="SSF57667">
    <property type="entry name" value="beta-beta-alpha zinc fingers"/>
    <property type="match status" value="1"/>
</dbReference>
<organism evidence="4 5">
    <name type="scientific">Cinchona calisaya</name>
    <dbReference type="NCBI Taxonomy" id="153742"/>
    <lineage>
        <taxon>Eukaryota</taxon>
        <taxon>Viridiplantae</taxon>
        <taxon>Streptophyta</taxon>
        <taxon>Embryophyta</taxon>
        <taxon>Tracheophyta</taxon>
        <taxon>Spermatophyta</taxon>
        <taxon>Magnoliopsida</taxon>
        <taxon>eudicotyledons</taxon>
        <taxon>Gunneridae</taxon>
        <taxon>Pentapetalae</taxon>
        <taxon>asterids</taxon>
        <taxon>lamiids</taxon>
        <taxon>Gentianales</taxon>
        <taxon>Rubiaceae</taxon>
        <taxon>Cinchonoideae</taxon>
        <taxon>Cinchoneae</taxon>
        <taxon>Cinchona</taxon>
    </lineage>
</organism>
<dbReference type="PROSITE" id="PS50157">
    <property type="entry name" value="ZINC_FINGER_C2H2_2"/>
    <property type="match status" value="1"/>
</dbReference>
<dbReference type="PROSITE" id="PS00028">
    <property type="entry name" value="ZINC_FINGER_C2H2_1"/>
    <property type="match status" value="1"/>
</dbReference>
<dbReference type="PANTHER" id="PTHR46353">
    <property type="entry name" value="ZINC FINGER PROTEIN 5"/>
    <property type="match status" value="1"/>
</dbReference>
<dbReference type="AlphaFoldDB" id="A0ABD2Z3M5"/>
<accession>A0ABD2Z3M5</accession>
<feature type="domain" description="C2H2-type" evidence="3">
    <location>
        <begin position="77"/>
        <end position="104"/>
    </location>
</feature>
<evidence type="ECO:0000313" key="5">
    <source>
        <dbReference type="Proteomes" id="UP001630127"/>
    </source>
</evidence>
<dbReference type="Gene3D" id="3.30.160.60">
    <property type="entry name" value="Classic Zinc Finger"/>
    <property type="match status" value="1"/>
</dbReference>
<keyword evidence="1" id="KW-0862">Zinc</keyword>